<keyword evidence="4" id="KW-1185">Reference proteome</keyword>
<dbReference type="Pfam" id="PF00395">
    <property type="entry name" value="SLH"/>
    <property type="match status" value="3"/>
</dbReference>
<dbReference type="PANTHER" id="PTHR37806">
    <property type="entry name" value="LMO0724 PROTEIN"/>
    <property type="match status" value="1"/>
</dbReference>
<keyword evidence="1" id="KW-0732">Signal</keyword>
<dbReference type="InterPro" id="IPR039563">
    <property type="entry name" value="Peptidase_C39_single_dom"/>
</dbReference>
<feature type="domain" description="SLH" evidence="2">
    <location>
        <begin position="283"/>
        <end position="343"/>
    </location>
</feature>
<dbReference type="EMBL" id="JAMQKC010000002">
    <property type="protein sequence ID" value="MDC3415953.1"/>
    <property type="molecule type" value="Genomic_DNA"/>
</dbReference>
<proteinExistence type="predicted"/>
<dbReference type="AlphaFoldDB" id="A0A9X3WCA4"/>
<evidence type="ECO:0000256" key="1">
    <source>
        <dbReference type="ARBA" id="ARBA00022729"/>
    </source>
</evidence>
<comment type="caution">
    <text evidence="3">The sequence shown here is derived from an EMBL/GenBank/DDBJ whole genome shotgun (WGS) entry which is preliminary data.</text>
</comment>
<dbReference type="Pfam" id="PF13529">
    <property type="entry name" value="Peptidase_C39_2"/>
    <property type="match status" value="1"/>
</dbReference>
<feature type="domain" description="SLH" evidence="2">
    <location>
        <begin position="344"/>
        <end position="399"/>
    </location>
</feature>
<dbReference type="PANTHER" id="PTHR37806:SF1">
    <property type="entry name" value="PEPTIDASE C39-LIKE DOMAIN-CONTAINING PROTEIN"/>
    <property type="match status" value="1"/>
</dbReference>
<gene>
    <name evidence="3" type="ORF">NC799_03390</name>
</gene>
<dbReference type="CDD" id="cd02549">
    <property type="entry name" value="Peptidase_C39A"/>
    <property type="match status" value="1"/>
</dbReference>
<dbReference type="RefSeq" id="WP_272444928.1">
    <property type="nucleotide sequence ID" value="NZ_JAMQKC010000002.1"/>
</dbReference>
<evidence type="ECO:0000313" key="3">
    <source>
        <dbReference type="EMBL" id="MDC3415953.1"/>
    </source>
</evidence>
<reference evidence="3" key="1">
    <citation type="submission" date="2022-06" db="EMBL/GenBank/DDBJ databases">
        <title>Aquibacillus sp. a new bacterium isolated from soil saline samples.</title>
        <authorList>
            <person name="Galisteo C."/>
            <person name="De La Haba R."/>
            <person name="Sanchez-Porro C."/>
            <person name="Ventosa A."/>
        </authorList>
    </citation>
    <scope>NUCLEOTIDE SEQUENCE</scope>
    <source>
        <strain evidence="3">3ASR75-54</strain>
    </source>
</reference>
<evidence type="ECO:0000313" key="4">
    <source>
        <dbReference type="Proteomes" id="UP001145069"/>
    </source>
</evidence>
<sequence>MKAINIIPITLMFFLAFNQEIVQAKLIKNVPHIQQKPELPRGCEVTSFAMMLQYAEINVSKMTLAEKIKKVPFWDDGFRGDPNQGFVGNMYTFSKSGYGVYNGPIFDLGKQYLPDRMLNLTMEPVEKIYEMIDLGSPVWVITTVSLGPLPDWNFTTWKTKNGEVKITYSEHSVVVTGYNADYVYVNDPLYDKANRKVNRDSFEAAWEQMGSQAVSFIPSDQKYFFDTRDHWAKSAISYVYAKGYMRGKSDYLFGPDEAVTRGQLAATLVNYLPQEKLEKKTAVNFQDIKGHWAENSIKRLALAGYLPPGIDRNFRPNQPVSRAEFAVIIDKVLELQVALFIPYQDIAQDFWASTAIQRVRTANIMTGTATQFYPNRDLKRGELATILKRMDSYAEMNEE</sequence>
<dbReference type="InterPro" id="IPR039564">
    <property type="entry name" value="Peptidase_C39-like"/>
</dbReference>
<dbReference type="Proteomes" id="UP001145069">
    <property type="component" value="Unassembled WGS sequence"/>
</dbReference>
<dbReference type="PROSITE" id="PS51272">
    <property type="entry name" value="SLH"/>
    <property type="match status" value="3"/>
</dbReference>
<dbReference type="Gene3D" id="3.90.70.10">
    <property type="entry name" value="Cysteine proteinases"/>
    <property type="match status" value="1"/>
</dbReference>
<protein>
    <submittedName>
        <fullName evidence="3">C39 family peptidase</fullName>
    </submittedName>
</protein>
<organism evidence="3 4">
    <name type="scientific">Aquibacillus salsiterrae</name>
    <dbReference type="NCBI Taxonomy" id="2950439"/>
    <lineage>
        <taxon>Bacteria</taxon>
        <taxon>Bacillati</taxon>
        <taxon>Bacillota</taxon>
        <taxon>Bacilli</taxon>
        <taxon>Bacillales</taxon>
        <taxon>Bacillaceae</taxon>
        <taxon>Aquibacillus</taxon>
    </lineage>
</organism>
<feature type="domain" description="SLH" evidence="2">
    <location>
        <begin position="219"/>
        <end position="282"/>
    </location>
</feature>
<evidence type="ECO:0000259" key="2">
    <source>
        <dbReference type="PROSITE" id="PS51272"/>
    </source>
</evidence>
<accession>A0A9X3WCA4</accession>
<dbReference type="InterPro" id="IPR001119">
    <property type="entry name" value="SLH_dom"/>
</dbReference>
<name>A0A9X3WCA4_9BACI</name>